<evidence type="ECO:0000313" key="3">
    <source>
        <dbReference type="EMBL" id="QEG21038.1"/>
    </source>
</evidence>
<dbReference type="AlphaFoldDB" id="A0A5B9P3Q4"/>
<dbReference type="STRING" id="980251.GCA_001642875_02050"/>
<feature type="compositionally biased region" description="Polar residues" evidence="1">
    <location>
        <begin position="353"/>
        <end position="370"/>
    </location>
</feature>
<evidence type="ECO:0000256" key="2">
    <source>
        <dbReference type="SAM" id="SignalP"/>
    </source>
</evidence>
<feature type="chain" id="PRO_5022736200" evidence="2">
    <location>
        <begin position="24"/>
        <end position="655"/>
    </location>
</feature>
<sequence length="655" mass="71454" precursor="true">MKTFIPIVLLVVSTFTGPVSCFAQQSNAATNGRDTIIVIGSGLEAEMNNDIKSHVAKFVGDANGGDRIHVYSGSEHSPVATISIPEATGRARLRERSLISSFRKLSEFLEQNTGSENPGQFGFYRLPDTYWSVSDGKRDCQFVFIGDPVFHEPRRNGFWSFQGGRFPSDNSVISADSTSPFINSQKKPVPHSVDVSIVPISSDWGDSKLHREHIIRFLRLAMQQQLGGRMDRVTDKMSVALDPSTTSIFRQEVQPDDHPMVGIWTIKNGVHQLITPGSARNESDRVSPSPVEGNSGSNRQPRNASRSTTGSTEETSLAPGESSPSFAGVDSTHDSSGSRPNETEVTADRETSDSGTSTSPEEVSEHTQPGLSLGQVGFEQVVDEPLTTDGMGAAPVQEQDDTSREEIATQRRTMKPSIDQIDASKGAGAESHGDVEKLRTQNSDLQEEPELANNRLNELEDMSSREASAIANGTEPSVIKTKSPVLSQSKVNTYREKLAALEPEIQEGVRRIFATRPDAIVILHQAYTKCSHADVDLVIEGPRGSLSKNSDPVSFGEVIQTKRGSIPNGSISLREVQTLFAIWPEDVNEVSLASNVVFSHFPVRTKLIAIANDAWAESTFDQQKQLDSATSRKSSSAWERIGLVSMFQTGFSIYE</sequence>
<feature type="compositionally biased region" description="Polar residues" evidence="1">
    <location>
        <begin position="334"/>
        <end position="344"/>
    </location>
</feature>
<accession>A0A5B9P3Q4</accession>
<evidence type="ECO:0000256" key="1">
    <source>
        <dbReference type="SAM" id="MobiDB-lite"/>
    </source>
</evidence>
<feature type="compositionally biased region" description="Low complexity" evidence="1">
    <location>
        <begin position="305"/>
        <end position="316"/>
    </location>
</feature>
<feature type="region of interest" description="Disordered" evidence="1">
    <location>
        <begin position="387"/>
        <end position="450"/>
    </location>
</feature>
<feature type="signal peptide" evidence="2">
    <location>
        <begin position="1"/>
        <end position="23"/>
    </location>
</feature>
<evidence type="ECO:0000313" key="4">
    <source>
        <dbReference type="Proteomes" id="UP000322214"/>
    </source>
</evidence>
<keyword evidence="4" id="KW-1185">Reference proteome</keyword>
<name>A0A5B9P3Q4_9BACT</name>
<organism evidence="3 4">
    <name type="scientific">Mariniblastus fucicola</name>
    <dbReference type="NCBI Taxonomy" id="980251"/>
    <lineage>
        <taxon>Bacteria</taxon>
        <taxon>Pseudomonadati</taxon>
        <taxon>Planctomycetota</taxon>
        <taxon>Planctomycetia</taxon>
        <taxon>Pirellulales</taxon>
        <taxon>Pirellulaceae</taxon>
        <taxon>Mariniblastus</taxon>
    </lineage>
</organism>
<dbReference type="Proteomes" id="UP000322214">
    <property type="component" value="Chromosome"/>
</dbReference>
<protein>
    <submittedName>
        <fullName evidence="3">Uncharacterized protein</fullName>
    </submittedName>
</protein>
<feature type="compositionally biased region" description="Polar residues" evidence="1">
    <location>
        <begin position="292"/>
        <end position="304"/>
    </location>
</feature>
<feature type="region of interest" description="Disordered" evidence="1">
    <location>
        <begin position="276"/>
        <end position="375"/>
    </location>
</feature>
<gene>
    <name evidence="3" type="ORF">MFFC18_08900</name>
</gene>
<dbReference type="KEGG" id="mff:MFFC18_08900"/>
<proteinExistence type="predicted"/>
<dbReference type="EMBL" id="CP042912">
    <property type="protein sequence ID" value="QEG21038.1"/>
    <property type="molecule type" value="Genomic_DNA"/>
</dbReference>
<dbReference type="RefSeq" id="WP_148618632.1">
    <property type="nucleotide sequence ID" value="NZ_CP042912.1"/>
</dbReference>
<reference evidence="3 4" key="1">
    <citation type="submission" date="2019-08" db="EMBL/GenBank/DDBJ databases">
        <title>Deep-cultivation of Planctomycetes and their phenomic and genomic characterization uncovers novel biology.</title>
        <authorList>
            <person name="Wiegand S."/>
            <person name="Jogler M."/>
            <person name="Boedeker C."/>
            <person name="Pinto D."/>
            <person name="Vollmers J."/>
            <person name="Rivas-Marin E."/>
            <person name="Kohn T."/>
            <person name="Peeters S.H."/>
            <person name="Heuer A."/>
            <person name="Rast P."/>
            <person name="Oberbeckmann S."/>
            <person name="Bunk B."/>
            <person name="Jeske O."/>
            <person name="Meyerdierks A."/>
            <person name="Storesund J.E."/>
            <person name="Kallscheuer N."/>
            <person name="Luecker S."/>
            <person name="Lage O.M."/>
            <person name="Pohl T."/>
            <person name="Merkel B.J."/>
            <person name="Hornburger P."/>
            <person name="Mueller R.-W."/>
            <person name="Bruemmer F."/>
            <person name="Labrenz M."/>
            <person name="Spormann A.M."/>
            <person name="Op den Camp H."/>
            <person name="Overmann J."/>
            <person name="Amann R."/>
            <person name="Jetten M.S.M."/>
            <person name="Mascher T."/>
            <person name="Medema M.H."/>
            <person name="Devos D.P."/>
            <person name="Kaster A.-K."/>
            <person name="Ovreas L."/>
            <person name="Rohde M."/>
            <person name="Galperin M.Y."/>
            <person name="Jogler C."/>
        </authorList>
    </citation>
    <scope>NUCLEOTIDE SEQUENCE [LARGE SCALE GENOMIC DNA]</scope>
    <source>
        <strain evidence="3 4">FC18</strain>
    </source>
</reference>
<keyword evidence="2" id="KW-0732">Signal</keyword>